<dbReference type="Proteomes" id="UP001163262">
    <property type="component" value="Chromosome"/>
</dbReference>
<gene>
    <name evidence="1" type="ORF">OL231_07790</name>
</gene>
<proteinExistence type="predicted"/>
<protein>
    <submittedName>
        <fullName evidence="1">Uncharacterized protein</fullName>
    </submittedName>
</protein>
<evidence type="ECO:0000313" key="2">
    <source>
        <dbReference type="Proteomes" id="UP001163262"/>
    </source>
</evidence>
<evidence type="ECO:0000313" key="1">
    <source>
        <dbReference type="EMBL" id="UZD40082.1"/>
    </source>
</evidence>
<organism evidence="1 2">
    <name type="scientific">Capnocytophaga ochracea</name>
    <dbReference type="NCBI Taxonomy" id="1018"/>
    <lineage>
        <taxon>Bacteria</taxon>
        <taxon>Pseudomonadati</taxon>
        <taxon>Bacteroidota</taxon>
        <taxon>Flavobacteriia</taxon>
        <taxon>Flavobacteriales</taxon>
        <taxon>Flavobacteriaceae</taxon>
        <taxon>Capnocytophaga</taxon>
    </lineage>
</organism>
<dbReference type="AlphaFoldDB" id="A0AA46W9I2"/>
<accession>A0AA46W9I2</accession>
<sequence length="564" mass="67602">MKIEYRLQFSDVFPEEEKKEILYYLREIPKNILLECIGFFTRIDLPTFAQFFSDESNRKDINKRLSLFMQSHKLEQFPIIISREASLSIIEQVLYNKEELLENNSVVNNVKEAELAMFKCFLIENEKINSRYKSIEKTDIEGIDTLAKFLIAVKFSTADLALYDDYRYELSKLLYSTIYKLRILFTFLSGKKHKYLLEEMCRYFGVKDKVSLEEQVRYLLGRVFLLICQGEYSFKEDNVESREFLNALVSKQIIIPEKDFINLRNYPLYKKDESTYMIIDPFFIMDKFTTSIKFILKEVYNRHNNLSDKSRDFFNFYNTTFSEQYLMREVLNQIFSKKYFIKMKNTDIEKGRPDYYCRIDKRIFLFEYKDNLISKEIKVSDDIDKIFDLLRRNYLIDTKGRPIGIGQLVNHIKNINDRVFEYDDVNNSKVYTIYPILILSNRMLEIHGVNYILNKWFKESVSTLQIKKLVVKDLLLIDIDTFIFFQNNFKEDIRVFEKQLDFHIKAMSNNHKGYGNNYEEFELNVKKKIEKKLEPISVRISKKIKPKNDLMSMLYNEDLEIGIE</sequence>
<dbReference type="RefSeq" id="WP_264860003.1">
    <property type="nucleotide sequence ID" value="NZ_CP110230.1"/>
</dbReference>
<dbReference type="EMBL" id="CP110230">
    <property type="protein sequence ID" value="UZD40082.1"/>
    <property type="molecule type" value="Genomic_DNA"/>
</dbReference>
<reference evidence="1" key="1">
    <citation type="submission" date="2022-10" db="EMBL/GenBank/DDBJ databases">
        <title>Complete genome sequence of Capnocytophaga ochracea KCOM 2812 isolated from actinomycosis lesion.</title>
        <authorList>
            <person name="Kook J.-K."/>
            <person name="Park S.-N."/>
            <person name="Lim Y.K."/>
        </authorList>
    </citation>
    <scope>NUCLEOTIDE SEQUENCE</scope>
    <source>
        <strain evidence="1">KCOM 28121</strain>
    </source>
</reference>
<name>A0AA46W9I2_CAPOC</name>